<feature type="compositionally biased region" description="Low complexity" evidence="1">
    <location>
        <begin position="266"/>
        <end position="276"/>
    </location>
</feature>
<proteinExistence type="predicted"/>
<reference evidence="2" key="1">
    <citation type="submission" date="2020-02" db="EMBL/GenBank/DDBJ databases">
        <authorList>
            <person name="Meier V. D."/>
        </authorList>
    </citation>
    <scope>NUCLEOTIDE SEQUENCE</scope>
    <source>
        <strain evidence="2">AVDCRST_MAG19</strain>
    </source>
</reference>
<evidence type="ECO:0000256" key="1">
    <source>
        <dbReference type="SAM" id="MobiDB-lite"/>
    </source>
</evidence>
<name>A0A6J4UTU2_9BACT</name>
<protein>
    <submittedName>
        <fullName evidence="2">Uncharacterized protein</fullName>
    </submittedName>
</protein>
<gene>
    <name evidence="2" type="ORF">AVDCRST_MAG19-1388</name>
</gene>
<organism evidence="2">
    <name type="scientific">uncultured Thermomicrobiales bacterium</name>
    <dbReference type="NCBI Taxonomy" id="1645740"/>
    <lineage>
        <taxon>Bacteria</taxon>
        <taxon>Pseudomonadati</taxon>
        <taxon>Thermomicrobiota</taxon>
        <taxon>Thermomicrobia</taxon>
        <taxon>Thermomicrobiales</taxon>
        <taxon>environmental samples</taxon>
    </lineage>
</organism>
<dbReference type="AlphaFoldDB" id="A0A6J4UTU2"/>
<dbReference type="EMBL" id="CADCWL010000060">
    <property type="protein sequence ID" value="CAA9557983.1"/>
    <property type="molecule type" value="Genomic_DNA"/>
</dbReference>
<sequence>MSFPDDGLREGDTLCIALFAGPVENLAAPDRRVCLGPGRNGVRFDGLTHGPHTVILPAPGSTIDGDRYQATVAETDIPADLAEDAFAVDIALAFARETVGTSGRVEINIFGCPPGTDGGGDPNAWQSQCDTLIGGAPVSLSGIGSIEDTAPTEMTSLDEEAFGQAEFVNLPAGEYALEERLPEDVAEDTAVFVSSSVDGGTTATELEPEQDTLALGPSETKSVSYYVVLKPEEEPAPLAPAVDATSANPDIAGPAADPAPAPDPAAQPRLEITGGPDAPPAATPVVDGHEPAA</sequence>
<accession>A0A6J4UTU2</accession>
<feature type="region of interest" description="Disordered" evidence="1">
    <location>
        <begin position="239"/>
        <end position="293"/>
    </location>
</feature>
<evidence type="ECO:0000313" key="2">
    <source>
        <dbReference type="EMBL" id="CAA9557983.1"/>
    </source>
</evidence>